<accession>A0A2C5WY44</accession>
<reference evidence="1 2" key="2">
    <citation type="journal article" date="2013" name="IMA Fungus">
        <title>IMA Genome-F 1: Ceratocystis fimbriata: Draft nuclear genome sequence for the plant pathogen, Ceratocystis fimbriata.</title>
        <authorList>
            <person name="Wilken P.M."/>
            <person name="Steenkamp E.T."/>
            <person name="Wingfield M.J."/>
            <person name="de Beer Z.W."/>
            <person name="Wingfield B.D."/>
        </authorList>
    </citation>
    <scope>NUCLEOTIDE SEQUENCE [LARGE SCALE GENOMIC DNA]</scope>
    <source>
        <strain evidence="1 2">CBS 114723</strain>
    </source>
</reference>
<proteinExistence type="predicted"/>
<gene>
    <name evidence="1" type="ORF">CFIMG_007335RA00001</name>
</gene>
<sequence>MAVSNLSGRLKAYGSDVASSQSRPTRETVATLVIPKPVVLLRVTMSSPALMTIISMTDTLTQLLLGFFNAISDDMLTAVDCDDESADEIIDHFGDDDLRPHSLRDIRDWRARESSRANSLATMPRPLVFITTEILLFPLLPLIRIQLGINL</sequence>
<reference evidence="1 2" key="1">
    <citation type="journal article" date="2013" name="Fungal Biol.">
        <title>Analysis of microsatellite markers in the genome of the plant pathogen Ceratocystis fimbriata.</title>
        <authorList>
            <person name="Simpson M.C."/>
            <person name="Wilken P.M."/>
            <person name="Coetzee M.P."/>
            <person name="Wingfield M.J."/>
            <person name="Wingfield B.D."/>
        </authorList>
    </citation>
    <scope>NUCLEOTIDE SEQUENCE [LARGE SCALE GENOMIC DNA]</scope>
    <source>
        <strain evidence="1 2">CBS 114723</strain>
    </source>
</reference>
<comment type="caution">
    <text evidence="1">The sequence shown here is derived from an EMBL/GenBank/DDBJ whole genome shotgun (WGS) entry which is preliminary data.</text>
</comment>
<evidence type="ECO:0000313" key="1">
    <source>
        <dbReference type="EMBL" id="PHH50796.1"/>
    </source>
</evidence>
<protein>
    <submittedName>
        <fullName evidence="1">Uncharacterized protein</fullName>
    </submittedName>
</protein>
<organism evidence="1 2">
    <name type="scientific">Ceratocystis fimbriata CBS 114723</name>
    <dbReference type="NCBI Taxonomy" id="1035309"/>
    <lineage>
        <taxon>Eukaryota</taxon>
        <taxon>Fungi</taxon>
        <taxon>Dikarya</taxon>
        <taxon>Ascomycota</taxon>
        <taxon>Pezizomycotina</taxon>
        <taxon>Sordariomycetes</taxon>
        <taxon>Hypocreomycetidae</taxon>
        <taxon>Microascales</taxon>
        <taxon>Ceratocystidaceae</taxon>
        <taxon>Ceratocystis</taxon>
    </lineage>
</organism>
<name>A0A2C5WY44_9PEZI</name>
<evidence type="ECO:0000313" key="2">
    <source>
        <dbReference type="Proteomes" id="UP000222788"/>
    </source>
</evidence>
<dbReference type="Proteomes" id="UP000222788">
    <property type="component" value="Unassembled WGS sequence"/>
</dbReference>
<keyword evidence="2" id="KW-1185">Reference proteome</keyword>
<dbReference type="AlphaFoldDB" id="A0A2C5WY44"/>
<dbReference type="EMBL" id="APWK03000113">
    <property type="protein sequence ID" value="PHH50796.1"/>
    <property type="molecule type" value="Genomic_DNA"/>
</dbReference>